<feature type="domain" description="EamA" evidence="8">
    <location>
        <begin position="5"/>
        <end position="138"/>
    </location>
</feature>
<proteinExistence type="inferred from homology"/>
<reference evidence="9 10" key="1">
    <citation type="submission" date="2018-08" db="EMBL/GenBank/DDBJ databases">
        <title>Bacillus jemisoniae sp. nov., Bacillus chryseoplanitiae sp. nov., Bacillus resnikiae sp. nov., and Bacillus frankliniae sp. nov., isolated from Viking spacecraft and associated surfaces.</title>
        <authorList>
            <person name="Seuylemezian A."/>
            <person name="Vaishampayan P."/>
        </authorList>
    </citation>
    <scope>NUCLEOTIDE SEQUENCE [LARGE SCALE GENOMIC DNA]</scope>
    <source>
        <strain evidence="9 10">MA001</strain>
    </source>
</reference>
<feature type="transmembrane region" description="Helical" evidence="7">
    <location>
        <begin position="7"/>
        <end position="26"/>
    </location>
</feature>
<dbReference type="RefSeq" id="WP_119115287.1">
    <property type="nucleotide sequence ID" value="NZ_QWVS01000002.1"/>
</dbReference>
<feature type="transmembrane region" description="Helical" evidence="7">
    <location>
        <begin position="66"/>
        <end position="90"/>
    </location>
</feature>
<feature type="transmembrane region" description="Helical" evidence="7">
    <location>
        <begin position="122"/>
        <end position="140"/>
    </location>
</feature>
<feature type="transmembrane region" description="Helical" evidence="7">
    <location>
        <begin position="246"/>
        <end position="265"/>
    </location>
</feature>
<keyword evidence="3" id="KW-1003">Cell membrane</keyword>
<feature type="transmembrane region" description="Helical" evidence="7">
    <location>
        <begin position="38"/>
        <end position="54"/>
    </location>
</feature>
<dbReference type="PANTHER" id="PTHR42920:SF5">
    <property type="entry name" value="EAMA DOMAIN-CONTAINING PROTEIN"/>
    <property type="match status" value="1"/>
</dbReference>
<dbReference type="Proteomes" id="UP000266016">
    <property type="component" value="Unassembled WGS sequence"/>
</dbReference>
<gene>
    <name evidence="9" type="ORF">D1953_01005</name>
</gene>
<evidence type="ECO:0000259" key="8">
    <source>
        <dbReference type="Pfam" id="PF00892"/>
    </source>
</evidence>
<evidence type="ECO:0000256" key="3">
    <source>
        <dbReference type="ARBA" id="ARBA00022475"/>
    </source>
</evidence>
<feature type="transmembrane region" description="Helical" evidence="7">
    <location>
        <begin position="174"/>
        <end position="196"/>
    </location>
</feature>
<feature type="transmembrane region" description="Helical" evidence="7">
    <location>
        <begin position="146"/>
        <end position="167"/>
    </location>
</feature>
<keyword evidence="10" id="KW-1185">Reference proteome</keyword>
<comment type="similarity">
    <text evidence="2">Belongs to the EamA transporter family.</text>
</comment>
<evidence type="ECO:0000256" key="2">
    <source>
        <dbReference type="ARBA" id="ARBA00007362"/>
    </source>
</evidence>
<accession>A0A398BPF5</accession>
<evidence type="ECO:0000256" key="6">
    <source>
        <dbReference type="ARBA" id="ARBA00023136"/>
    </source>
</evidence>
<keyword evidence="6 7" id="KW-0472">Membrane</keyword>
<dbReference type="InterPro" id="IPR051258">
    <property type="entry name" value="Diverse_Substrate_Transporter"/>
</dbReference>
<feature type="domain" description="EamA" evidence="8">
    <location>
        <begin position="147"/>
        <end position="286"/>
    </location>
</feature>
<feature type="transmembrane region" description="Helical" evidence="7">
    <location>
        <begin position="96"/>
        <end position="115"/>
    </location>
</feature>
<dbReference type="SUPFAM" id="SSF103481">
    <property type="entry name" value="Multidrug resistance efflux transporter EmrE"/>
    <property type="match status" value="2"/>
</dbReference>
<sequence length="301" mass="32978">MKKTADFTLLFVAFIWGATFVMVQNATSFLEPHSFNGIRFLIAFISLLIIYVLFIRKEQGVWSRNILIAGFKIGIWLFLGYAFQTVGLLYTTPAKAGFITGLSVVLVPLFSVLLLRMKLSQNAVIGVIAATIGLYLMTVVDTASFSLGDLLILLCAVSFAMQIIMTAKVASDYAALPLTLVQLFTVSILSFISAPIFGEDISVLVNPTIMLQTEVWSALFVTAIFATALAFLAQTHFQAYTSPARVALIFATEPVFAALTSYLWIDEKLTVTSIAGCICILFGMVIAELPAKKRKIKPDFH</sequence>
<comment type="subcellular location">
    <subcellularLocation>
        <location evidence="1">Cell membrane</location>
        <topology evidence="1">Multi-pass membrane protein</topology>
    </subcellularLocation>
</comment>
<evidence type="ECO:0000256" key="5">
    <source>
        <dbReference type="ARBA" id="ARBA00022989"/>
    </source>
</evidence>
<name>A0A398BPF5_9BACI</name>
<feature type="transmembrane region" description="Helical" evidence="7">
    <location>
        <begin position="271"/>
        <end position="291"/>
    </location>
</feature>
<organism evidence="9 10">
    <name type="scientific">Peribacillus asahii</name>
    <dbReference type="NCBI Taxonomy" id="228899"/>
    <lineage>
        <taxon>Bacteria</taxon>
        <taxon>Bacillati</taxon>
        <taxon>Bacillota</taxon>
        <taxon>Bacilli</taxon>
        <taxon>Bacillales</taxon>
        <taxon>Bacillaceae</taxon>
        <taxon>Peribacillus</taxon>
    </lineage>
</organism>
<dbReference type="GO" id="GO:0005886">
    <property type="term" value="C:plasma membrane"/>
    <property type="evidence" value="ECO:0007669"/>
    <property type="project" value="UniProtKB-SubCell"/>
</dbReference>
<evidence type="ECO:0000313" key="10">
    <source>
        <dbReference type="Proteomes" id="UP000266016"/>
    </source>
</evidence>
<dbReference type="InterPro" id="IPR037185">
    <property type="entry name" value="EmrE-like"/>
</dbReference>
<comment type="caution">
    <text evidence="9">The sequence shown here is derived from an EMBL/GenBank/DDBJ whole genome shotgun (WGS) entry which is preliminary data.</text>
</comment>
<feature type="transmembrane region" description="Helical" evidence="7">
    <location>
        <begin position="216"/>
        <end position="234"/>
    </location>
</feature>
<dbReference type="AlphaFoldDB" id="A0A398BPF5"/>
<evidence type="ECO:0000256" key="1">
    <source>
        <dbReference type="ARBA" id="ARBA00004651"/>
    </source>
</evidence>
<keyword evidence="4 7" id="KW-0812">Transmembrane</keyword>
<evidence type="ECO:0000256" key="4">
    <source>
        <dbReference type="ARBA" id="ARBA00022692"/>
    </source>
</evidence>
<keyword evidence="5 7" id="KW-1133">Transmembrane helix</keyword>
<evidence type="ECO:0000313" key="9">
    <source>
        <dbReference type="EMBL" id="RID89176.1"/>
    </source>
</evidence>
<dbReference type="Pfam" id="PF00892">
    <property type="entry name" value="EamA"/>
    <property type="match status" value="2"/>
</dbReference>
<protein>
    <submittedName>
        <fullName evidence="9">DMT family transporter</fullName>
    </submittedName>
</protein>
<dbReference type="EMBL" id="QWVS01000002">
    <property type="protein sequence ID" value="RID89176.1"/>
    <property type="molecule type" value="Genomic_DNA"/>
</dbReference>
<evidence type="ECO:0000256" key="7">
    <source>
        <dbReference type="SAM" id="Phobius"/>
    </source>
</evidence>
<dbReference type="InterPro" id="IPR000620">
    <property type="entry name" value="EamA_dom"/>
</dbReference>
<dbReference type="PANTHER" id="PTHR42920">
    <property type="entry name" value="OS03G0707200 PROTEIN-RELATED"/>
    <property type="match status" value="1"/>
</dbReference>